<comment type="caution">
    <text evidence="1">The sequence shown here is derived from an EMBL/GenBank/DDBJ whole genome shotgun (WGS) entry which is preliminary data.</text>
</comment>
<dbReference type="Proteomes" id="UP001057452">
    <property type="component" value="Chromosome 21"/>
</dbReference>
<proteinExistence type="predicted"/>
<reference evidence="1" key="1">
    <citation type="submission" date="2022-05" db="EMBL/GenBank/DDBJ databases">
        <title>Chromosome-level genome of Chaenocephalus aceratus.</title>
        <authorList>
            <person name="Park H."/>
        </authorList>
    </citation>
    <scope>NUCLEOTIDE SEQUENCE</scope>
    <source>
        <strain evidence="1">KU_202001</strain>
    </source>
</reference>
<gene>
    <name evidence="1" type="ORF">KUCAC02_010556</name>
</gene>
<accession>A0ACB9VZP7</accession>
<protein>
    <submittedName>
        <fullName evidence="1">Uncharacterized protein</fullName>
    </submittedName>
</protein>
<evidence type="ECO:0000313" key="2">
    <source>
        <dbReference type="Proteomes" id="UP001057452"/>
    </source>
</evidence>
<keyword evidence="2" id="KW-1185">Reference proteome</keyword>
<organism evidence="1 2">
    <name type="scientific">Chaenocephalus aceratus</name>
    <name type="common">Blackfin icefish</name>
    <name type="synonym">Chaenichthys aceratus</name>
    <dbReference type="NCBI Taxonomy" id="36190"/>
    <lineage>
        <taxon>Eukaryota</taxon>
        <taxon>Metazoa</taxon>
        <taxon>Chordata</taxon>
        <taxon>Craniata</taxon>
        <taxon>Vertebrata</taxon>
        <taxon>Euteleostomi</taxon>
        <taxon>Actinopterygii</taxon>
        <taxon>Neopterygii</taxon>
        <taxon>Teleostei</taxon>
        <taxon>Neoteleostei</taxon>
        <taxon>Acanthomorphata</taxon>
        <taxon>Eupercaria</taxon>
        <taxon>Perciformes</taxon>
        <taxon>Notothenioidei</taxon>
        <taxon>Channichthyidae</taxon>
        <taxon>Chaenocephalus</taxon>
    </lineage>
</organism>
<name>A0ACB9VZP7_CHAAC</name>
<sequence length="1031" mass="114412">MLLQGGPTAAYVALLFYYHLLEPTLVLAFNLDTTHVIRKDGEPGSLFGFSLAMHRQLNPDTRMLLIGAPRARALGQQTANITGGLYKCEITQSNKCERIQFDSEEDVRFENKENQWMGVTVQSQGPGGKIVTCAHRYQRRLYGNTPQESRDITGRCFVLSQDLTIDSNSDEDGGNWNFCEGRARGHEMFGSCQQGLAATFTKDYHYIVFGAPGAYNWKGIVRVEQKNNTLLEMGVYDDGPYEVGDENLLRPEFVPVFTLTLTVGDSSRNGKRFSLDSGYSITRGRGLTVVAGAPRANHSGAVVLLRKESEASARLLEEHILHGPGLASSFGYDLTVVDLNGDGWQDIVVGAPQFYMKDRDIGGAAYVYINQAGRWDKITPVRLNGTKDSMFGLAVENIGDINQDSYEDIAIGAPYDDGGAGKVYIYHGSAEGIKTSPAQILSGKEHSMRLFGYSLAGNMDLDSNSYPDVAVGSLSDTALIYRARPVISIRRDVKISPQEIDLSIKTCGNSNCFDVDMCFAYKGNPSSYNPKLTISYSVEADGERRKQGLTSRVMFLNKSSTETDYWFNATLDLRGQNQKSCIKITAKLKDNIKDKLRSIPIEVSAEIVGTKRQKSRNGLPQLMPISDSSQPSKEIIEVNFVKEGCGGDNICRSNLKMDYQLFYKQGNLEVYPPLPIKNKVPVFHLNYEKKDLALRVTVSNMNEDDAYEAKLVGTFPNTLSYSGVRTEPTTCRGALATPYEKPIICTANLNGSQADCYIYIILNTAAMTLDTTEIDIDLQLQTTSVQENIVPVKVKARVIIEFPLSVTGEASPNQVSFGGVVKGESAMKKEEEIGSLITYKFRINNLSTASGPEDVVCAPETEINSLKQIQETFSRTKRPGRDHSGAEVSSLELNLYRGLRLYTNMHIVVRASLVLQTQAKNMILKTPHTDASLILALLVFLLWKCGFFKRATKDEYDAAYQKAEILVQPTKTNSLLRPDLNSLNRGKQLSAWSVIRATTNCGFFKRSKQEDSVPRYHAQWLTTWIDDESYS</sequence>
<evidence type="ECO:0000313" key="1">
    <source>
        <dbReference type="EMBL" id="KAI4805964.1"/>
    </source>
</evidence>
<dbReference type="EMBL" id="CM043805">
    <property type="protein sequence ID" value="KAI4805964.1"/>
    <property type="molecule type" value="Genomic_DNA"/>
</dbReference>